<reference evidence="2" key="1">
    <citation type="submission" date="2022-11" db="EMBL/GenBank/DDBJ databases">
        <authorList>
            <person name="Petersen C."/>
        </authorList>
    </citation>
    <scope>NUCLEOTIDE SEQUENCE</scope>
    <source>
        <strain evidence="2">IBT 22155</strain>
    </source>
</reference>
<name>A0A9W9L4C1_9EURO</name>
<protein>
    <submittedName>
        <fullName evidence="2">Uncharacterized protein</fullName>
    </submittedName>
</protein>
<dbReference type="RefSeq" id="XP_056522526.1">
    <property type="nucleotide sequence ID" value="XM_056665576.1"/>
</dbReference>
<dbReference type="AlphaFoldDB" id="A0A9W9L4C1"/>
<organism evidence="2 3">
    <name type="scientific">Penicillium bovifimosum</name>
    <dbReference type="NCBI Taxonomy" id="126998"/>
    <lineage>
        <taxon>Eukaryota</taxon>
        <taxon>Fungi</taxon>
        <taxon>Dikarya</taxon>
        <taxon>Ascomycota</taxon>
        <taxon>Pezizomycotina</taxon>
        <taxon>Eurotiomycetes</taxon>
        <taxon>Eurotiomycetidae</taxon>
        <taxon>Eurotiales</taxon>
        <taxon>Aspergillaceae</taxon>
        <taxon>Penicillium</taxon>
    </lineage>
</organism>
<dbReference type="EMBL" id="JAPQKL010000004">
    <property type="protein sequence ID" value="KAJ5135554.1"/>
    <property type="molecule type" value="Genomic_DNA"/>
</dbReference>
<comment type="caution">
    <text evidence="2">The sequence shown here is derived from an EMBL/GenBank/DDBJ whole genome shotgun (WGS) entry which is preliminary data.</text>
</comment>
<sequence length="88" mass="9515">MFSGYSGGIHFKVSNTEATCGCRTWSYSRNAYTQIAVSSMGIASYFCNTASCYNHRVVVACRSHRKRNPSKHSKGKRSKGPEAGSAAG</sequence>
<keyword evidence="3" id="KW-1185">Reference proteome</keyword>
<dbReference type="GeneID" id="81404746"/>
<dbReference type="Proteomes" id="UP001149079">
    <property type="component" value="Unassembled WGS sequence"/>
</dbReference>
<gene>
    <name evidence="2" type="ORF">N7515_004832</name>
</gene>
<accession>A0A9W9L4C1</accession>
<evidence type="ECO:0000313" key="3">
    <source>
        <dbReference type="Proteomes" id="UP001149079"/>
    </source>
</evidence>
<evidence type="ECO:0000313" key="2">
    <source>
        <dbReference type="EMBL" id="KAJ5135554.1"/>
    </source>
</evidence>
<evidence type="ECO:0000256" key="1">
    <source>
        <dbReference type="SAM" id="MobiDB-lite"/>
    </source>
</evidence>
<reference evidence="2" key="2">
    <citation type="journal article" date="2023" name="IMA Fungus">
        <title>Comparative genomic study of the Penicillium genus elucidates a diverse pangenome and 15 lateral gene transfer events.</title>
        <authorList>
            <person name="Petersen C."/>
            <person name="Sorensen T."/>
            <person name="Nielsen M.R."/>
            <person name="Sondergaard T.E."/>
            <person name="Sorensen J.L."/>
            <person name="Fitzpatrick D.A."/>
            <person name="Frisvad J.C."/>
            <person name="Nielsen K.L."/>
        </authorList>
    </citation>
    <scope>NUCLEOTIDE SEQUENCE</scope>
    <source>
        <strain evidence="2">IBT 22155</strain>
    </source>
</reference>
<proteinExistence type="predicted"/>
<feature type="region of interest" description="Disordered" evidence="1">
    <location>
        <begin position="63"/>
        <end position="88"/>
    </location>
</feature>
<feature type="compositionally biased region" description="Basic residues" evidence="1">
    <location>
        <begin position="63"/>
        <end position="78"/>
    </location>
</feature>